<keyword evidence="1" id="KW-0472">Membrane</keyword>
<evidence type="ECO:0000313" key="3">
    <source>
        <dbReference type="Proteomes" id="UP000177979"/>
    </source>
</evidence>
<accession>A0A1F5EVP8</accession>
<feature type="transmembrane region" description="Helical" evidence="1">
    <location>
        <begin position="19"/>
        <end position="37"/>
    </location>
</feature>
<sequence length="64" mass="6770">MFGGGLALYLARFRGRGRLYENLFWGLIVGGVFLFAAGSLIPAAWLLPIGAALITLAALWAAFG</sequence>
<dbReference type="EMBL" id="MFAG01000032">
    <property type="protein sequence ID" value="OGD71455.1"/>
    <property type="molecule type" value="Genomic_DNA"/>
</dbReference>
<protein>
    <submittedName>
        <fullName evidence="2">Uncharacterized protein</fullName>
    </submittedName>
</protein>
<evidence type="ECO:0000256" key="1">
    <source>
        <dbReference type="SAM" id="Phobius"/>
    </source>
</evidence>
<keyword evidence="1" id="KW-0812">Transmembrane</keyword>
<comment type="caution">
    <text evidence="2">The sequence shown here is derived from an EMBL/GenBank/DDBJ whole genome shotgun (WGS) entry which is preliminary data.</text>
</comment>
<feature type="transmembrane region" description="Helical" evidence="1">
    <location>
        <begin position="43"/>
        <end position="63"/>
    </location>
</feature>
<reference evidence="2 3" key="1">
    <citation type="journal article" date="2016" name="Nat. Commun.">
        <title>Thousands of microbial genomes shed light on interconnected biogeochemical processes in an aquifer system.</title>
        <authorList>
            <person name="Anantharaman K."/>
            <person name="Brown C.T."/>
            <person name="Hug L.A."/>
            <person name="Sharon I."/>
            <person name="Castelle C.J."/>
            <person name="Probst A.J."/>
            <person name="Thomas B.C."/>
            <person name="Singh A."/>
            <person name="Wilkins M.J."/>
            <person name="Karaoz U."/>
            <person name="Brodie E.L."/>
            <person name="Williams K.H."/>
            <person name="Hubbard S.S."/>
            <person name="Banfield J.F."/>
        </authorList>
    </citation>
    <scope>NUCLEOTIDE SEQUENCE [LARGE SCALE GENOMIC DNA]</scope>
</reference>
<proteinExistence type="predicted"/>
<evidence type="ECO:0000313" key="2">
    <source>
        <dbReference type="EMBL" id="OGD71455.1"/>
    </source>
</evidence>
<name>A0A1F5EVP8_9BACT</name>
<organism evidence="2 3">
    <name type="scientific">Candidatus Collierbacteria bacterium RIFCSPHIGHO2_01_FULL_50_25</name>
    <dbReference type="NCBI Taxonomy" id="1817722"/>
    <lineage>
        <taxon>Bacteria</taxon>
        <taxon>Candidatus Collieribacteriota</taxon>
    </lineage>
</organism>
<dbReference type="AlphaFoldDB" id="A0A1F5EVP8"/>
<keyword evidence="1" id="KW-1133">Transmembrane helix</keyword>
<gene>
    <name evidence="2" type="ORF">A2703_03055</name>
</gene>
<dbReference type="Proteomes" id="UP000177979">
    <property type="component" value="Unassembled WGS sequence"/>
</dbReference>